<evidence type="ECO:0000313" key="2">
    <source>
        <dbReference type="EMBL" id="KAF2710728.1"/>
    </source>
</evidence>
<reference evidence="2" key="1">
    <citation type="journal article" date="2020" name="Stud. Mycol.">
        <title>101 Dothideomycetes genomes: a test case for predicting lifestyles and emergence of pathogens.</title>
        <authorList>
            <person name="Haridas S."/>
            <person name="Albert R."/>
            <person name="Binder M."/>
            <person name="Bloem J."/>
            <person name="Labutti K."/>
            <person name="Salamov A."/>
            <person name="Andreopoulos B."/>
            <person name="Baker S."/>
            <person name="Barry K."/>
            <person name="Bills G."/>
            <person name="Bluhm B."/>
            <person name="Cannon C."/>
            <person name="Castanera R."/>
            <person name="Culley D."/>
            <person name="Daum C."/>
            <person name="Ezra D."/>
            <person name="Gonzalez J."/>
            <person name="Henrissat B."/>
            <person name="Kuo A."/>
            <person name="Liang C."/>
            <person name="Lipzen A."/>
            <person name="Lutzoni F."/>
            <person name="Magnuson J."/>
            <person name="Mondo S."/>
            <person name="Nolan M."/>
            <person name="Ohm R."/>
            <person name="Pangilinan J."/>
            <person name="Park H.-J."/>
            <person name="Ramirez L."/>
            <person name="Alfaro M."/>
            <person name="Sun H."/>
            <person name="Tritt A."/>
            <person name="Yoshinaga Y."/>
            <person name="Zwiers L.-H."/>
            <person name="Turgeon B."/>
            <person name="Goodwin S."/>
            <person name="Spatafora J."/>
            <person name="Crous P."/>
            <person name="Grigoriev I."/>
        </authorList>
    </citation>
    <scope>NUCLEOTIDE SEQUENCE</scope>
    <source>
        <strain evidence="2">CBS 279.74</strain>
    </source>
</reference>
<keyword evidence="1" id="KW-0472">Membrane</keyword>
<keyword evidence="1" id="KW-0812">Transmembrane</keyword>
<feature type="transmembrane region" description="Helical" evidence="1">
    <location>
        <begin position="217"/>
        <end position="238"/>
    </location>
</feature>
<dbReference type="PANTHER" id="PTHR42101:SF1">
    <property type="entry name" value="LOW TEMPERATURE REQUIREMENT A"/>
    <property type="match status" value="1"/>
</dbReference>
<feature type="transmembrane region" description="Helical" evidence="1">
    <location>
        <begin position="265"/>
        <end position="288"/>
    </location>
</feature>
<dbReference type="Pfam" id="PF06772">
    <property type="entry name" value="LtrA"/>
    <property type="match status" value="1"/>
</dbReference>
<keyword evidence="3" id="KW-1185">Reference proteome</keyword>
<feature type="non-terminal residue" evidence="2">
    <location>
        <position position="549"/>
    </location>
</feature>
<proteinExistence type="predicted"/>
<dbReference type="AlphaFoldDB" id="A0A6G1KD30"/>
<gene>
    <name evidence="2" type="ORF">K504DRAFT_376108</name>
</gene>
<evidence type="ECO:0008006" key="4">
    <source>
        <dbReference type="Google" id="ProtNLM"/>
    </source>
</evidence>
<evidence type="ECO:0000256" key="1">
    <source>
        <dbReference type="SAM" id="Phobius"/>
    </source>
</evidence>
<sequence length="549" mass="61370">MGHGKPLSWFASPLIEQDSTTLTPSSPISSCFPGHADSYSITSEKSRFNSPECGLHHTRSTCSKASTSSTESSHSYHSYDMPEFHRHGEATTAELFYDLFFVANLSTFTSMLEINDTSSLKAYVGFFSLLWLTWYQVTLYDVRFSADSVFERVAKASHFGVMVGFAVIGPTWKPYEAMEDFRLYKVFGIMLMVSRLTLFFQYCSTLWFVYAAGYRKCILPIVMVMSSTLFAAIIYISMTEAFPSLKEGIQAGRIVVVKQQSNVYIAWYVVGILETLFTIGVSTIWRVISFKGTHMVQRMSLLTLIILGEGIMVICKAISKIVKSDAVFTGSIVAQIIAAILVIYWYVEFLYMSYFDRLHEEHFGSIKQQIWSILHFPLHIMLVLVLQGISILVIYRQAVETLTRLDSSLDFVRSHQHNYTTAQAYGNALNETVYNYVFQHLPKGVDVLKQIGMVDEAVKLIVENAGHNGTMAKDVHGASVNETAANAFAKAQNELMTATIETLFSGLSVTVPDEDGTGTGAGTGAAAVPFEDMMQKYHDVFVLVITYVF</sequence>
<feature type="transmembrane region" description="Helical" evidence="1">
    <location>
        <begin position="184"/>
        <end position="210"/>
    </location>
</feature>
<dbReference type="Proteomes" id="UP000799428">
    <property type="component" value="Unassembled WGS sequence"/>
</dbReference>
<feature type="transmembrane region" description="Helical" evidence="1">
    <location>
        <begin position="331"/>
        <end position="352"/>
    </location>
</feature>
<dbReference type="InterPro" id="IPR010640">
    <property type="entry name" value="Low_temperature_requirement_A"/>
</dbReference>
<accession>A0A6G1KD30</accession>
<dbReference type="EMBL" id="MU005768">
    <property type="protein sequence ID" value="KAF2710728.1"/>
    <property type="molecule type" value="Genomic_DNA"/>
</dbReference>
<dbReference type="OrthoDB" id="3177213at2759"/>
<name>A0A6G1KD30_9PLEO</name>
<evidence type="ECO:0000313" key="3">
    <source>
        <dbReference type="Proteomes" id="UP000799428"/>
    </source>
</evidence>
<protein>
    <recommendedName>
        <fullName evidence="4">Bacterial low temperature requirement A protein-domain-containing protein</fullName>
    </recommendedName>
</protein>
<keyword evidence="1" id="KW-1133">Transmembrane helix</keyword>
<feature type="transmembrane region" description="Helical" evidence="1">
    <location>
        <begin position="373"/>
        <end position="395"/>
    </location>
</feature>
<organism evidence="2 3">
    <name type="scientific">Pleomassaria siparia CBS 279.74</name>
    <dbReference type="NCBI Taxonomy" id="1314801"/>
    <lineage>
        <taxon>Eukaryota</taxon>
        <taxon>Fungi</taxon>
        <taxon>Dikarya</taxon>
        <taxon>Ascomycota</taxon>
        <taxon>Pezizomycotina</taxon>
        <taxon>Dothideomycetes</taxon>
        <taxon>Pleosporomycetidae</taxon>
        <taxon>Pleosporales</taxon>
        <taxon>Pleomassariaceae</taxon>
        <taxon>Pleomassaria</taxon>
    </lineage>
</organism>
<dbReference type="PANTHER" id="PTHR42101">
    <property type="entry name" value="CHROMOSOME 16, WHOLE GENOME SHOTGUN SEQUENCE"/>
    <property type="match status" value="1"/>
</dbReference>